<keyword evidence="5" id="KW-1185">Reference proteome</keyword>
<evidence type="ECO:0000259" key="3">
    <source>
        <dbReference type="Pfam" id="PF13539"/>
    </source>
</evidence>
<evidence type="ECO:0000313" key="4">
    <source>
        <dbReference type="EMBL" id="RNJ50614.1"/>
    </source>
</evidence>
<dbReference type="AlphaFoldDB" id="A0A3M9XRF7"/>
<evidence type="ECO:0000313" key="5">
    <source>
        <dbReference type="Proteomes" id="UP000268623"/>
    </source>
</evidence>
<feature type="region of interest" description="Disordered" evidence="1">
    <location>
        <begin position="158"/>
        <end position="178"/>
    </location>
</feature>
<evidence type="ECO:0000256" key="2">
    <source>
        <dbReference type="SAM" id="SignalP"/>
    </source>
</evidence>
<dbReference type="InterPro" id="IPR009045">
    <property type="entry name" value="Zn_M74/Hedgehog-like"/>
</dbReference>
<dbReference type="SUPFAM" id="SSF55166">
    <property type="entry name" value="Hedgehog/DD-peptidase"/>
    <property type="match status" value="1"/>
</dbReference>
<accession>A0A3M9XRF7</accession>
<keyword evidence="2" id="KW-0732">Signal</keyword>
<sequence length="223" mass="24710">MILTILCLRAIRAVALLFLLLAGAVAHARGAKATTEPIPDAVWAYMQGRSWRAELRCPGRDELVLLRVPYRDFDGNAQTGSLIVARSVAKAVAAAFEDIYASGKFRIYRMSLIDEFGGDDARSMAANNTSAFNCRTTDRGAMSRHAYGMAVDINPVQNPYREGSLTEPEAGRAYDEPSERRSDIVGIIVDGDVVTRAFARQGWRWGGHWKRSIDYQHFSNDGH</sequence>
<dbReference type="Proteomes" id="UP000268623">
    <property type="component" value="Unassembled WGS sequence"/>
</dbReference>
<comment type="caution">
    <text evidence="4">The sequence shown here is derived from an EMBL/GenBank/DDBJ whole genome shotgun (WGS) entry which is preliminary data.</text>
</comment>
<feature type="compositionally biased region" description="Basic and acidic residues" evidence="1">
    <location>
        <begin position="169"/>
        <end position="178"/>
    </location>
</feature>
<dbReference type="GO" id="GO:0008233">
    <property type="term" value="F:peptidase activity"/>
    <property type="evidence" value="ECO:0007669"/>
    <property type="project" value="InterPro"/>
</dbReference>
<feature type="domain" description="Peptidase M15C" evidence="3">
    <location>
        <begin position="139"/>
        <end position="219"/>
    </location>
</feature>
<name>A0A3M9XRF7_9HYPH</name>
<dbReference type="RefSeq" id="WP_123176532.1">
    <property type="nucleotide sequence ID" value="NZ_QWDD01000001.1"/>
</dbReference>
<proteinExistence type="predicted"/>
<gene>
    <name evidence="4" type="ORF">D1O30_14530</name>
</gene>
<organism evidence="4 5">
    <name type="scientific">Methylocystis hirsuta</name>
    <dbReference type="NCBI Taxonomy" id="369798"/>
    <lineage>
        <taxon>Bacteria</taxon>
        <taxon>Pseudomonadati</taxon>
        <taxon>Pseudomonadota</taxon>
        <taxon>Alphaproteobacteria</taxon>
        <taxon>Hyphomicrobiales</taxon>
        <taxon>Methylocystaceae</taxon>
        <taxon>Methylocystis</taxon>
    </lineage>
</organism>
<protein>
    <submittedName>
        <fullName evidence="4">M15 family peptidase</fullName>
    </submittedName>
</protein>
<reference evidence="4 5" key="1">
    <citation type="submission" date="2018-08" db="EMBL/GenBank/DDBJ databases">
        <title>Genome sequence of Methylocystis hirsuta CSC1, a methanotroph able to accumulate PHAs.</title>
        <authorList>
            <person name="Bordel S."/>
            <person name="Rodriguez E."/>
            <person name="Gancedo J."/>
            <person name="Munoz R."/>
        </authorList>
    </citation>
    <scope>NUCLEOTIDE SEQUENCE [LARGE SCALE GENOMIC DNA]</scope>
    <source>
        <strain evidence="4 5">CSC1</strain>
    </source>
</reference>
<dbReference type="Pfam" id="PF13539">
    <property type="entry name" value="Peptidase_M15_4"/>
    <property type="match status" value="1"/>
</dbReference>
<dbReference type="InterPro" id="IPR039561">
    <property type="entry name" value="Peptidase_M15C"/>
</dbReference>
<dbReference type="EMBL" id="QWDD01000001">
    <property type="protein sequence ID" value="RNJ50614.1"/>
    <property type="molecule type" value="Genomic_DNA"/>
</dbReference>
<feature type="signal peptide" evidence="2">
    <location>
        <begin position="1"/>
        <end position="28"/>
    </location>
</feature>
<evidence type="ECO:0000256" key="1">
    <source>
        <dbReference type="SAM" id="MobiDB-lite"/>
    </source>
</evidence>
<feature type="chain" id="PRO_5017928732" evidence="2">
    <location>
        <begin position="29"/>
        <end position="223"/>
    </location>
</feature>
<dbReference type="Gene3D" id="3.30.1380.10">
    <property type="match status" value="1"/>
</dbReference>
<dbReference type="OrthoDB" id="9799970at2"/>